<evidence type="ECO:0000256" key="4">
    <source>
        <dbReference type="PROSITE-ProRule" id="PRU00433"/>
    </source>
</evidence>
<evidence type="ECO:0000256" key="3">
    <source>
        <dbReference type="ARBA" id="ARBA00023004"/>
    </source>
</evidence>
<dbReference type="Proteomes" id="UP000032668">
    <property type="component" value="Unassembled WGS sequence"/>
</dbReference>
<evidence type="ECO:0000256" key="5">
    <source>
        <dbReference type="SAM" id="SignalP"/>
    </source>
</evidence>
<proteinExistence type="predicted"/>
<comment type="caution">
    <text evidence="7">The sequence shown here is derived from an EMBL/GenBank/DDBJ whole genome shotgun (WGS) entry which is preliminary data.</text>
</comment>
<name>A0A0D6PIA0_9PROT</name>
<protein>
    <submittedName>
        <fullName evidence="7">Cytochrome c</fullName>
    </submittedName>
</protein>
<evidence type="ECO:0000259" key="6">
    <source>
        <dbReference type="PROSITE" id="PS51007"/>
    </source>
</evidence>
<dbReference type="GO" id="GO:0020037">
    <property type="term" value="F:heme binding"/>
    <property type="evidence" value="ECO:0007669"/>
    <property type="project" value="InterPro"/>
</dbReference>
<feature type="domain" description="Cytochrome c" evidence="6">
    <location>
        <begin position="39"/>
        <end position="119"/>
    </location>
</feature>
<keyword evidence="8" id="KW-1185">Reference proteome</keyword>
<evidence type="ECO:0000256" key="2">
    <source>
        <dbReference type="ARBA" id="ARBA00022723"/>
    </source>
</evidence>
<dbReference type="EMBL" id="BANC01000090">
    <property type="protein sequence ID" value="GAN81382.1"/>
    <property type="molecule type" value="Genomic_DNA"/>
</dbReference>
<dbReference type="PROSITE" id="PS51007">
    <property type="entry name" value="CYTC"/>
    <property type="match status" value="1"/>
</dbReference>
<keyword evidence="5" id="KW-0732">Signal</keyword>
<feature type="signal peptide" evidence="5">
    <location>
        <begin position="1"/>
        <end position="26"/>
    </location>
</feature>
<evidence type="ECO:0000313" key="8">
    <source>
        <dbReference type="Proteomes" id="UP000032668"/>
    </source>
</evidence>
<dbReference type="RefSeq" id="WP_241869431.1">
    <property type="nucleotide sequence ID" value="NZ_BANC01000090.1"/>
</dbReference>
<accession>A0A0D6PIA0</accession>
<keyword evidence="1 4" id="KW-0349">Heme</keyword>
<sequence length="146" mass="15811">MKSSGWFDFFMYFVVAFLTFPVAAQAASCPSGNAIYTSADATQGRTDYNNECAACHNGDLSGNSGPALAGSKFESYLEFTKISAQQLYGFIAEQMPANNPGGLSKTQYDDIFAYILSYNHYPSGDVGIKSQDLSCLSMLPYPKAQN</sequence>
<dbReference type="InterPro" id="IPR036909">
    <property type="entry name" value="Cyt_c-like_dom_sf"/>
</dbReference>
<organism evidence="7 8">
    <name type="scientific">Acidocella aminolytica 101 = DSM 11237</name>
    <dbReference type="NCBI Taxonomy" id="1120923"/>
    <lineage>
        <taxon>Bacteria</taxon>
        <taxon>Pseudomonadati</taxon>
        <taxon>Pseudomonadota</taxon>
        <taxon>Alphaproteobacteria</taxon>
        <taxon>Acetobacterales</taxon>
        <taxon>Acidocellaceae</taxon>
        <taxon>Acidocella</taxon>
    </lineage>
</organism>
<feature type="chain" id="PRO_5010281275" evidence="5">
    <location>
        <begin position="27"/>
        <end position="146"/>
    </location>
</feature>
<reference evidence="7 8" key="1">
    <citation type="submission" date="2012-11" db="EMBL/GenBank/DDBJ databases">
        <title>Whole genome sequence of Acidocella aminolytica 101 = DSM 11237.</title>
        <authorList>
            <person name="Azuma Y."/>
            <person name="Higashiura N."/>
            <person name="Hirakawa H."/>
            <person name="Matsushita K."/>
        </authorList>
    </citation>
    <scope>NUCLEOTIDE SEQUENCE [LARGE SCALE GENOMIC DNA]</scope>
    <source>
        <strain evidence="8">101 / DSM 11237</strain>
    </source>
</reference>
<dbReference type="SUPFAM" id="SSF46626">
    <property type="entry name" value="Cytochrome c"/>
    <property type="match status" value="1"/>
</dbReference>
<evidence type="ECO:0000313" key="7">
    <source>
        <dbReference type="EMBL" id="GAN81382.1"/>
    </source>
</evidence>
<dbReference type="Pfam" id="PF13442">
    <property type="entry name" value="Cytochrome_CBB3"/>
    <property type="match status" value="1"/>
</dbReference>
<evidence type="ECO:0000256" key="1">
    <source>
        <dbReference type="ARBA" id="ARBA00022617"/>
    </source>
</evidence>
<dbReference type="GO" id="GO:0046872">
    <property type="term" value="F:metal ion binding"/>
    <property type="evidence" value="ECO:0007669"/>
    <property type="project" value="UniProtKB-KW"/>
</dbReference>
<dbReference type="Gene3D" id="1.10.760.10">
    <property type="entry name" value="Cytochrome c-like domain"/>
    <property type="match status" value="1"/>
</dbReference>
<dbReference type="GO" id="GO:0009055">
    <property type="term" value="F:electron transfer activity"/>
    <property type="evidence" value="ECO:0007669"/>
    <property type="project" value="InterPro"/>
</dbReference>
<dbReference type="InterPro" id="IPR009056">
    <property type="entry name" value="Cyt_c-like_dom"/>
</dbReference>
<keyword evidence="2 4" id="KW-0479">Metal-binding</keyword>
<gene>
    <name evidence="7" type="ORF">Aam_092_003</name>
</gene>
<dbReference type="AlphaFoldDB" id="A0A0D6PIA0"/>
<keyword evidence="3 4" id="KW-0408">Iron</keyword>